<keyword evidence="7" id="KW-0067">ATP-binding</keyword>
<evidence type="ECO:0000256" key="1">
    <source>
        <dbReference type="ARBA" id="ARBA00001593"/>
    </source>
</evidence>
<dbReference type="GO" id="GO:0007189">
    <property type="term" value="P:adenylate cyclase-activating G protein-coupled receptor signaling pathway"/>
    <property type="evidence" value="ECO:0000318"/>
    <property type="project" value="GO_Central"/>
</dbReference>
<dbReference type="GO" id="GO:0046872">
    <property type="term" value="F:metal ion binding"/>
    <property type="evidence" value="ECO:0007669"/>
    <property type="project" value="UniProtKB-KW"/>
</dbReference>
<dbReference type="EC" id="4.6.1.1" evidence="3"/>
<evidence type="ECO:0000256" key="4">
    <source>
        <dbReference type="ARBA" id="ARBA00022692"/>
    </source>
</evidence>
<dbReference type="eggNOG" id="KOG4171">
    <property type="taxonomic scope" value="Eukaryota"/>
</dbReference>
<evidence type="ECO:0000256" key="6">
    <source>
        <dbReference type="ARBA" id="ARBA00022741"/>
    </source>
</evidence>
<dbReference type="PANTHER" id="PTHR45627:SF12">
    <property type="entry name" value="ADENYLATE CYCLASE TYPE 2"/>
    <property type="match status" value="1"/>
</dbReference>
<keyword evidence="9 12" id="KW-1133">Transmembrane helix</keyword>
<keyword evidence="6" id="KW-0547">Nucleotide-binding</keyword>
<dbReference type="OrthoDB" id="60033at2759"/>
<evidence type="ECO:0000313" key="15">
    <source>
        <dbReference type="Proteomes" id="UP000001542"/>
    </source>
</evidence>
<feature type="transmembrane region" description="Helical" evidence="12">
    <location>
        <begin position="711"/>
        <end position="734"/>
    </location>
</feature>
<evidence type="ECO:0000256" key="9">
    <source>
        <dbReference type="ARBA" id="ARBA00022989"/>
    </source>
</evidence>
<dbReference type="CDD" id="cd07302">
    <property type="entry name" value="CHD"/>
    <property type="match status" value="1"/>
</dbReference>
<name>A2ECV6_TRIV3</name>
<dbReference type="PANTHER" id="PTHR45627">
    <property type="entry name" value="ADENYLATE CYCLASE TYPE 1"/>
    <property type="match status" value="1"/>
</dbReference>
<keyword evidence="8" id="KW-0460">Magnesium</keyword>
<evidence type="ECO:0000256" key="2">
    <source>
        <dbReference type="ARBA" id="ARBA00004141"/>
    </source>
</evidence>
<dbReference type="GO" id="GO:0035556">
    <property type="term" value="P:intracellular signal transduction"/>
    <property type="evidence" value="ECO:0007669"/>
    <property type="project" value="InterPro"/>
</dbReference>
<dbReference type="InterPro" id="IPR029787">
    <property type="entry name" value="Nucleotide_cyclase"/>
</dbReference>
<dbReference type="RefSeq" id="XP_001321724.1">
    <property type="nucleotide sequence ID" value="XM_001321689.1"/>
</dbReference>
<evidence type="ECO:0000256" key="8">
    <source>
        <dbReference type="ARBA" id="ARBA00022842"/>
    </source>
</evidence>
<feature type="transmembrane region" description="Helical" evidence="12">
    <location>
        <begin position="955"/>
        <end position="978"/>
    </location>
</feature>
<feature type="transmembrane region" description="Helical" evidence="12">
    <location>
        <begin position="28"/>
        <end position="50"/>
    </location>
</feature>
<evidence type="ECO:0000256" key="10">
    <source>
        <dbReference type="ARBA" id="ARBA00023136"/>
    </source>
</evidence>
<evidence type="ECO:0000256" key="11">
    <source>
        <dbReference type="ARBA" id="ARBA00023239"/>
    </source>
</evidence>
<dbReference type="GO" id="GO:0006171">
    <property type="term" value="P:cAMP biosynthetic process"/>
    <property type="evidence" value="ECO:0000318"/>
    <property type="project" value="GO_Central"/>
</dbReference>
<dbReference type="VEuPathDB" id="TrichDB:TVAG_102500"/>
<proteinExistence type="predicted"/>
<evidence type="ECO:0000256" key="5">
    <source>
        <dbReference type="ARBA" id="ARBA00022723"/>
    </source>
</evidence>
<accession>A2ECV6</accession>
<dbReference type="SUPFAM" id="SSF55073">
    <property type="entry name" value="Nucleotide cyclase"/>
    <property type="match status" value="1"/>
</dbReference>
<reference evidence="14" key="1">
    <citation type="submission" date="2006-10" db="EMBL/GenBank/DDBJ databases">
        <authorList>
            <person name="Amadeo P."/>
            <person name="Zhao Q."/>
            <person name="Wortman J."/>
            <person name="Fraser-Liggett C."/>
            <person name="Carlton J."/>
        </authorList>
    </citation>
    <scope>NUCLEOTIDE SEQUENCE</scope>
    <source>
        <strain evidence="14">G3</strain>
    </source>
</reference>
<dbReference type="GO" id="GO:0005524">
    <property type="term" value="F:ATP binding"/>
    <property type="evidence" value="ECO:0007669"/>
    <property type="project" value="UniProtKB-KW"/>
</dbReference>
<evidence type="ECO:0000256" key="12">
    <source>
        <dbReference type="SAM" id="Phobius"/>
    </source>
</evidence>
<evidence type="ECO:0000313" key="14">
    <source>
        <dbReference type="EMBL" id="EAY09501.1"/>
    </source>
</evidence>
<organism evidence="14 15">
    <name type="scientific">Trichomonas vaginalis (strain ATCC PRA-98 / G3)</name>
    <dbReference type="NCBI Taxonomy" id="412133"/>
    <lineage>
        <taxon>Eukaryota</taxon>
        <taxon>Metamonada</taxon>
        <taxon>Parabasalia</taxon>
        <taxon>Trichomonadida</taxon>
        <taxon>Trichomonadidae</taxon>
        <taxon>Trichomonas</taxon>
    </lineage>
</organism>
<feature type="transmembrane region" description="Helical" evidence="12">
    <location>
        <begin position="189"/>
        <end position="212"/>
    </location>
</feature>
<evidence type="ECO:0000259" key="13">
    <source>
        <dbReference type="PROSITE" id="PS50125"/>
    </source>
</evidence>
<comment type="catalytic activity">
    <reaction evidence="1">
        <text>ATP = 3',5'-cyclic AMP + diphosphate</text>
        <dbReference type="Rhea" id="RHEA:15389"/>
        <dbReference type="ChEBI" id="CHEBI:30616"/>
        <dbReference type="ChEBI" id="CHEBI:33019"/>
        <dbReference type="ChEBI" id="CHEBI:58165"/>
        <dbReference type="EC" id="4.6.1.1"/>
    </reaction>
</comment>
<feature type="transmembrane region" description="Helical" evidence="12">
    <location>
        <begin position="791"/>
        <end position="811"/>
    </location>
</feature>
<gene>
    <name evidence="14" type="ORF">TVAG_102500</name>
</gene>
<dbReference type="STRING" id="5722.A2ECV6"/>
<dbReference type="GO" id="GO:0004016">
    <property type="term" value="F:adenylate cyclase activity"/>
    <property type="evidence" value="ECO:0000318"/>
    <property type="project" value="GO_Central"/>
</dbReference>
<dbReference type="EMBL" id="DS113356">
    <property type="protein sequence ID" value="EAY09501.1"/>
    <property type="molecule type" value="Genomic_DNA"/>
</dbReference>
<dbReference type="Gene3D" id="3.30.70.1230">
    <property type="entry name" value="Nucleotide cyclase"/>
    <property type="match status" value="1"/>
</dbReference>
<dbReference type="InParanoid" id="A2ECV6"/>
<dbReference type="InterPro" id="IPR001054">
    <property type="entry name" value="A/G_cyclase"/>
</dbReference>
<reference evidence="14" key="2">
    <citation type="journal article" date="2007" name="Science">
        <title>Draft genome sequence of the sexually transmitted pathogen Trichomonas vaginalis.</title>
        <authorList>
            <person name="Carlton J.M."/>
            <person name="Hirt R.P."/>
            <person name="Silva J.C."/>
            <person name="Delcher A.L."/>
            <person name="Schatz M."/>
            <person name="Zhao Q."/>
            <person name="Wortman J.R."/>
            <person name="Bidwell S.L."/>
            <person name="Alsmark U.C.M."/>
            <person name="Besteiro S."/>
            <person name="Sicheritz-Ponten T."/>
            <person name="Noel C.J."/>
            <person name="Dacks J.B."/>
            <person name="Foster P.G."/>
            <person name="Simillion C."/>
            <person name="Van de Peer Y."/>
            <person name="Miranda-Saavedra D."/>
            <person name="Barton G.J."/>
            <person name="Westrop G.D."/>
            <person name="Mueller S."/>
            <person name="Dessi D."/>
            <person name="Fiori P.L."/>
            <person name="Ren Q."/>
            <person name="Paulsen I."/>
            <person name="Zhang H."/>
            <person name="Bastida-Corcuera F.D."/>
            <person name="Simoes-Barbosa A."/>
            <person name="Brown M.T."/>
            <person name="Hayes R.D."/>
            <person name="Mukherjee M."/>
            <person name="Okumura C.Y."/>
            <person name="Schneider R."/>
            <person name="Smith A.J."/>
            <person name="Vanacova S."/>
            <person name="Villalvazo M."/>
            <person name="Haas B.J."/>
            <person name="Pertea M."/>
            <person name="Feldblyum T.V."/>
            <person name="Utterback T.R."/>
            <person name="Shu C.L."/>
            <person name="Osoegawa K."/>
            <person name="de Jong P.J."/>
            <person name="Hrdy I."/>
            <person name="Horvathova L."/>
            <person name="Zubacova Z."/>
            <person name="Dolezal P."/>
            <person name="Malik S.B."/>
            <person name="Logsdon J.M. Jr."/>
            <person name="Henze K."/>
            <person name="Gupta A."/>
            <person name="Wang C.C."/>
            <person name="Dunne R.L."/>
            <person name="Upcroft J.A."/>
            <person name="Upcroft P."/>
            <person name="White O."/>
            <person name="Salzberg S.L."/>
            <person name="Tang P."/>
            <person name="Chiu C.-H."/>
            <person name="Lee Y.-S."/>
            <person name="Embley T.M."/>
            <person name="Coombs G.H."/>
            <person name="Mottram J.C."/>
            <person name="Tachezy J."/>
            <person name="Fraser-Liggett C.M."/>
            <person name="Johnson P.J."/>
        </authorList>
    </citation>
    <scope>NUCLEOTIDE SEQUENCE [LARGE SCALE GENOMIC DNA]</scope>
    <source>
        <strain evidence="14">G3</strain>
    </source>
</reference>
<keyword evidence="10 12" id="KW-0472">Membrane</keyword>
<feature type="domain" description="Guanylate cyclase" evidence="13">
    <location>
        <begin position="1198"/>
        <end position="1330"/>
    </location>
</feature>
<evidence type="ECO:0000256" key="3">
    <source>
        <dbReference type="ARBA" id="ARBA00012201"/>
    </source>
</evidence>
<dbReference type="SMR" id="A2ECV6"/>
<dbReference type="KEGG" id="tva:4767423"/>
<keyword evidence="5" id="KW-0479">Metal-binding</keyword>
<evidence type="ECO:0000256" key="7">
    <source>
        <dbReference type="ARBA" id="ARBA00022840"/>
    </source>
</evidence>
<dbReference type="SMART" id="SM00044">
    <property type="entry name" value="CYCc"/>
    <property type="match status" value="1"/>
</dbReference>
<feature type="transmembrane region" description="Helical" evidence="12">
    <location>
        <begin position="218"/>
        <end position="240"/>
    </location>
</feature>
<dbReference type="Proteomes" id="UP000001542">
    <property type="component" value="Unassembled WGS sequence"/>
</dbReference>
<dbReference type="VEuPathDB" id="TrichDB:TVAGG3_0564080"/>
<keyword evidence="11" id="KW-0456">Lyase</keyword>
<protein>
    <recommendedName>
        <fullName evidence="3">adenylate cyclase</fullName>
        <ecNumber evidence="3">4.6.1.1</ecNumber>
    </recommendedName>
</protein>
<feature type="transmembrane region" description="Helical" evidence="12">
    <location>
        <begin position="95"/>
        <end position="115"/>
    </location>
</feature>
<dbReference type="GO" id="GO:0005886">
    <property type="term" value="C:plasma membrane"/>
    <property type="evidence" value="ECO:0000318"/>
    <property type="project" value="GO_Central"/>
</dbReference>
<comment type="subcellular location">
    <subcellularLocation>
        <location evidence="2">Membrane</location>
        <topology evidence="2">Multi-pass membrane protein</topology>
    </subcellularLocation>
</comment>
<feature type="transmembrane region" description="Helical" evidence="12">
    <location>
        <begin position="160"/>
        <end position="177"/>
    </location>
</feature>
<dbReference type="PROSITE" id="PS50125">
    <property type="entry name" value="GUANYLATE_CYCLASE_2"/>
    <property type="match status" value="1"/>
</dbReference>
<sequence length="1372" mass="157171">MYHAVSAMSSLALIRTVPFDFGSINGESAIFLALYLLEIVILFICLVYFAKQRRIPLYLLITSKYLEVVCYAALYPGICSYLGSSIKDSSKLISLTYLFIFFLIVLRMQIIYTIIQNTLNASEQFFFTTYYSVSLRLVSAISIISFGFNAVSNRLIEKGIPSFFILLIFAYLFYKEVTRINWTFSYQQVIIQTILFTCFFTSLIISLSTVISDFLSPEIVFCVFLVITFLSFGYFITFSIREKNRVLQALSRPNYAEYVPSAKRAAMDLMIGLREAAPSIINLTHVKQLFDRFHDNFDLCQALAFQCLIFDDFPIDSTELRKSLIQKGSFLPLKDVFDLSLMTYMVRARNLTGYRKDVVKIQKQMWKLLCSMSEFFKCVMNEMTDAIPLRTYPYHKLIQKTSKSLLSFLQTYPNNEDGAFFLDLFKRVSPNHPMIPEMEFWANYKDNFIESALEIFPKLISVVIHNPDRLESYVQTTPNIIGHGVVEMLKNEENFTGRPTTRLAKKGPFISSFTHPILIIITIFFFLYLVVLVPYMLSTVQQGSNVTRIKFIYRVLRRIKRLQTFLFPVELFYRNPNKEVTDFWSNIEDYNSYRDKLIENITQLQDNISQFLTVGGDSTTEISSVFTNLSDEIYYIPLLKSNFSLYHAIFPFLFISAELALNDTQFIKYDTGSINESLNLLDEITNLSNLFIDDVSGEVYNVELMESAKPMFYYTVIFGFLHLIAIPLIIFISIKKANARNSIFFSSLRDTQKTALSAINVFLQSQMRNVWGNNNIWHASNAYQGGSLLSIIIPVVIYFAGSVATGAVMIVKFQSYTDQLNMIKSDFLRVNSQFAMLCDITQTNFYIYFSDDNDSMKQTYIDKLEELHSDFIFQSEKRSQEVNNDTTYSDTYNNWLDNAIIQKWVASSALLVELERVPQEYITQLQVFFSEVDPVCTLLIDEMSKSWKDQITMTGIDIIICGVFFSLIPFLLYLFVLLTLQRFDAPFMDTVSLLEHLNEKALSNDTTRALNNSATQLERNELDFDQTFYDIILQTLPDPVFVINMNQVIITMNTAATKMTVKGPQSKMICDALNIQLTSATFDATPLDFIISSYIQEDRITVVTYDIIGTYRDRRRYYSLTILPLFKGEQNSIIGRSHGATMFSLTFHDTTNEIVQQELIEKETSKFMQIINQILPKEIASQLLKDQKSISMTVEKVCVSFCDIVQFTPWCASQTAEGVVNTLNTMFTLFDDKCLRYRSVTKIKTIGDCYMSAAGIFDKGDSVSESSHQMLSFALDLVDSINEVNAKLGTKLRVRVGVAFGGPISAGLMGIRKPAFDVYGQVVNDAQAMESGGEPMKVHINKELYDIVNDAKNVIFNIREDGTVLCERKQKL</sequence>
<keyword evidence="15" id="KW-1185">Reference proteome</keyword>
<dbReference type="Pfam" id="PF00211">
    <property type="entry name" value="Guanylate_cyc"/>
    <property type="match status" value="1"/>
</dbReference>
<keyword evidence="4 12" id="KW-0812">Transmembrane</keyword>
<feature type="transmembrane region" description="Helical" evidence="12">
    <location>
        <begin position="517"/>
        <end position="537"/>
    </location>
</feature>
<feature type="transmembrane region" description="Helical" evidence="12">
    <location>
        <begin position="127"/>
        <end position="148"/>
    </location>
</feature>